<feature type="compositionally biased region" description="Basic residues" evidence="1">
    <location>
        <begin position="71"/>
        <end position="83"/>
    </location>
</feature>
<evidence type="ECO:0000259" key="2">
    <source>
        <dbReference type="Pfam" id="PF22980"/>
    </source>
</evidence>
<dbReference type="AlphaFoldDB" id="A0AAE0NSS2"/>
<gene>
    <name evidence="3" type="ORF">B0H63DRAFT_447913</name>
</gene>
<name>A0AAE0NSS2_9PEZI</name>
<dbReference type="InterPro" id="IPR054505">
    <property type="entry name" value="Myb_DNA-bind_8"/>
</dbReference>
<proteinExistence type="predicted"/>
<dbReference type="Pfam" id="PF22980">
    <property type="entry name" value="Myb_DNA-bind_8"/>
    <property type="match status" value="1"/>
</dbReference>
<sequence>MVAQDTESQLKFLLSCVKNSTAGKVNFIAVADELGIVSKAAAAKRYERLLKAHDSTPVAGPKAAKGDIAPKPKRKPPVPRKRKNAEISADEEADDDEEEVKAEVKQEHVDKKPRIKKEATSTVSALSDGSWNLRDIPQWTRSDPRHHALASNQDSTSVDDDDFTEDETCIIVGDMLSETASDYSPSSVLSSSCSSTSSSTSSSAASSPSQLPSSYTFPTFINTSNANGSRGATTTSPGPSRARKYIYGLRANPVASKQKSPSKSDGAPFGTAGRYRTLSAASTSAEPSSSAQGSSSVGSTVSDAVPPLINSSYHQCQKDRNGVFTFSSSSSA</sequence>
<feature type="compositionally biased region" description="Polar residues" evidence="1">
    <location>
        <begin position="120"/>
        <end position="130"/>
    </location>
</feature>
<protein>
    <recommendedName>
        <fullName evidence="2">Myb-like DNA-binding domain-containing protein</fullName>
    </recommendedName>
</protein>
<dbReference type="EMBL" id="JAULSW010000003">
    <property type="protein sequence ID" value="KAK3387017.1"/>
    <property type="molecule type" value="Genomic_DNA"/>
</dbReference>
<feature type="region of interest" description="Disordered" evidence="1">
    <location>
        <begin position="180"/>
        <end position="314"/>
    </location>
</feature>
<keyword evidence="4" id="KW-1185">Reference proteome</keyword>
<reference evidence="3" key="2">
    <citation type="submission" date="2023-06" db="EMBL/GenBank/DDBJ databases">
        <authorList>
            <consortium name="Lawrence Berkeley National Laboratory"/>
            <person name="Haridas S."/>
            <person name="Hensen N."/>
            <person name="Bonometti L."/>
            <person name="Westerberg I."/>
            <person name="Brannstrom I.O."/>
            <person name="Guillou S."/>
            <person name="Cros-Aarteil S."/>
            <person name="Calhoun S."/>
            <person name="Kuo A."/>
            <person name="Mondo S."/>
            <person name="Pangilinan J."/>
            <person name="Riley R."/>
            <person name="LaButti K."/>
            <person name="Andreopoulos B."/>
            <person name="Lipzen A."/>
            <person name="Chen C."/>
            <person name="Yanf M."/>
            <person name="Daum C."/>
            <person name="Ng V."/>
            <person name="Clum A."/>
            <person name="Steindorff A."/>
            <person name="Ohm R."/>
            <person name="Martin F."/>
            <person name="Silar P."/>
            <person name="Natvig D."/>
            <person name="Lalanne C."/>
            <person name="Gautier V."/>
            <person name="Ament-velasquez S.L."/>
            <person name="Kruys A."/>
            <person name="Hutchinson M.I."/>
            <person name="Powell A.J."/>
            <person name="Barry K."/>
            <person name="Miller A.N."/>
            <person name="Grigoriev I.V."/>
            <person name="Debuchy R."/>
            <person name="Gladieux P."/>
            <person name="Thoren M.H."/>
            <person name="Johannesson H."/>
        </authorList>
    </citation>
    <scope>NUCLEOTIDE SEQUENCE</scope>
    <source>
        <strain evidence="3">CBS 232.78</strain>
    </source>
</reference>
<accession>A0AAE0NSS2</accession>
<feature type="compositionally biased region" description="Low complexity" evidence="1">
    <location>
        <begin position="184"/>
        <end position="214"/>
    </location>
</feature>
<feature type="region of interest" description="Disordered" evidence="1">
    <location>
        <begin position="52"/>
        <end position="163"/>
    </location>
</feature>
<feature type="compositionally biased region" description="Low complexity" evidence="1">
    <location>
        <begin position="279"/>
        <end position="304"/>
    </location>
</feature>
<feature type="domain" description="Myb-like DNA-binding" evidence="2">
    <location>
        <begin position="7"/>
        <end position="54"/>
    </location>
</feature>
<organism evidence="3 4">
    <name type="scientific">Podospora didyma</name>
    <dbReference type="NCBI Taxonomy" id="330526"/>
    <lineage>
        <taxon>Eukaryota</taxon>
        <taxon>Fungi</taxon>
        <taxon>Dikarya</taxon>
        <taxon>Ascomycota</taxon>
        <taxon>Pezizomycotina</taxon>
        <taxon>Sordariomycetes</taxon>
        <taxon>Sordariomycetidae</taxon>
        <taxon>Sordariales</taxon>
        <taxon>Podosporaceae</taxon>
        <taxon>Podospora</taxon>
    </lineage>
</organism>
<feature type="compositionally biased region" description="Polar residues" evidence="1">
    <location>
        <begin position="215"/>
        <end position="238"/>
    </location>
</feature>
<feature type="compositionally biased region" description="Basic and acidic residues" evidence="1">
    <location>
        <begin position="101"/>
        <end position="119"/>
    </location>
</feature>
<dbReference type="Proteomes" id="UP001285441">
    <property type="component" value="Unassembled WGS sequence"/>
</dbReference>
<evidence type="ECO:0000256" key="1">
    <source>
        <dbReference type="SAM" id="MobiDB-lite"/>
    </source>
</evidence>
<comment type="caution">
    <text evidence="3">The sequence shown here is derived from an EMBL/GenBank/DDBJ whole genome shotgun (WGS) entry which is preliminary data.</text>
</comment>
<reference evidence="3" key="1">
    <citation type="journal article" date="2023" name="Mol. Phylogenet. Evol.">
        <title>Genome-scale phylogeny and comparative genomics of the fungal order Sordariales.</title>
        <authorList>
            <person name="Hensen N."/>
            <person name="Bonometti L."/>
            <person name="Westerberg I."/>
            <person name="Brannstrom I.O."/>
            <person name="Guillou S."/>
            <person name="Cros-Aarteil S."/>
            <person name="Calhoun S."/>
            <person name="Haridas S."/>
            <person name="Kuo A."/>
            <person name="Mondo S."/>
            <person name="Pangilinan J."/>
            <person name="Riley R."/>
            <person name="LaButti K."/>
            <person name="Andreopoulos B."/>
            <person name="Lipzen A."/>
            <person name="Chen C."/>
            <person name="Yan M."/>
            <person name="Daum C."/>
            <person name="Ng V."/>
            <person name="Clum A."/>
            <person name="Steindorff A."/>
            <person name="Ohm R.A."/>
            <person name="Martin F."/>
            <person name="Silar P."/>
            <person name="Natvig D.O."/>
            <person name="Lalanne C."/>
            <person name="Gautier V."/>
            <person name="Ament-Velasquez S.L."/>
            <person name="Kruys A."/>
            <person name="Hutchinson M.I."/>
            <person name="Powell A.J."/>
            <person name="Barry K."/>
            <person name="Miller A.N."/>
            <person name="Grigoriev I.V."/>
            <person name="Debuchy R."/>
            <person name="Gladieux P."/>
            <person name="Hiltunen Thoren M."/>
            <person name="Johannesson H."/>
        </authorList>
    </citation>
    <scope>NUCLEOTIDE SEQUENCE</scope>
    <source>
        <strain evidence="3">CBS 232.78</strain>
    </source>
</reference>
<evidence type="ECO:0000313" key="4">
    <source>
        <dbReference type="Proteomes" id="UP001285441"/>
    </source>
</evidence>
<feature type="compositionally biased region" description="Acidic residues" evidence="1">
    <location>
        <begin position="88"/>
        <end position="100"/>
    </location>
</feature>
<evidence type="ECO:0000313" key="3">
    <source>
        <dbReference type="EMBL" id="KAK3387017.1"/>
    </source>
</evidence>